<reference evidence="1" key="1">
    <citation type="submission" date="2019-04" db="EMBL/GenBank/DDBJ databases">
        <title>Microbes associate with the intestines of laboratory mice.</title>
        <authorList>
            <person name="Navarre W."/>
            <person name="Wong E."/>
            <person name="Huang K."/>
            <person name="Tropini C."/>
            <person name="Ng K."/>
            <person name="Yu B."/>
        </authorList>
    </citation>
    <scope>NUCLEOTIDE SEQUENCE</scope>
    <source>
        <strain evidence="1">NM04_E33</strain>
    </source>
</reference>
<sequence>MKKKIAALLRKWANKLNPQVITCHGEDPRECYYIPIKSVYKITPVQCGYIFPHKFGEIVDPDNIPQCQKEWAYRHIAEEFAKHFLESNIITFNIRKAYNNEVMLEGEMYVGVKQDRQ</sequence>
<comment type="caution">
    <text evidence="1">The sequence shown here is derived from an EMBL/GenBank/DDBJ whole genome shotgun (WGS) entry which is preliminary data.</text>
</comment>
<proteinExistence type="predicted"/>
<protein>
    <submittedName>
        <fullName evidence="1">Uncharacterized protein</fullName>
    </submittedName>
</protein>
<gene>
    <name evidence="1" type="ORF">E5331_12890</name>
</gene>
<organism evidence="1 2">
    <name type="scientific">Lepagella muris</name>
    <dbReference type="NCBI Taxonomy" id="3032870"/>
    <lineage>
        <taxon>Bacteria</taxon>
        <taxon>Pseudomonadati</taxon>
        <taxon>Bacteroidota</taxon>
        <taxon>Bacteroidia</taxon>
        <taxon>Bacteroidales</taxon>
        <taxon>Muribaculaceae</taxon>
        <taxon>Lepagella</taxon>
    </lineage>
</organism>
<dbReference type="Proteomes" id="UP000306319">
    <property type="component" value="Unassembled WGS sequence"/>
</dbReference>
<evidence type="ECO:0000313" key="1">
    <source>
        <dbReference type="EMBL" id="TGY77893.1"/>
    </source>
</evidence>
<dbReference type="EMBL" id="SRYB01000019">
    <property type="protein sequence ID" value="TGY77893.1"/>
    <property type="molecule type" value="Genomic_DNA"/>
</dbReference>
<accession>A0AC61RF71</accession>
<evidence type="ECO:0000313" key="2">
    <source>
        <dbReference type="Proteomes" id="UP000306319"/>
    </source>
</evidence>
<name>A0AC61RF71_9BACT</name>
<keyword evidence="2" id="KW-1185">Reference proteome</keyword>